<comment type="caution">
    <text evidence="1">The sequence shown here is derived from an EMBL/GenBank/DDBJ whole genome shotgun (WGS) entry which is preliminary data.</text>
</comment>
<proteinExistence type="predicted"/>
<gene>
    <name evidence="1" type="ORF">CWB73_21605</name>
</gene>
<organism evidence="1 2">
    <name type="scientific">Pseudoalteromonas phenolica</name>
    <dbReference type="NCBI Taxonomy" id="161398"/>
    <lineage>
        <taxon>Bacteria</taxon>
        <taxon>Pseudomonadati</taxon>
        <taxon>Pseudomonadota</taxon>
        <taxon>Gammaproteobacteria</taxon>
        <taxon>Alteromonadales</taxon>
        <taxon>Pseudoalteromonadaceae</taxon>
        <taxon>Pseudoalteromonas</taxon>
    </lineage>
</organism>
<accession>A0A5S3YLA2</accession>
<dbReference type="AlphaFoldDB" id="A0A5S3YLA2"/>
<dbReference type="Proteomes" id="UP000307362">
    <property type="component" value="Unassembled WGS sequence"/>
</dbReference>
<protein>
    <submittedName>
        <fullName evidence="1">Uncharacterized protein</fullName>
    </submittedName>
</protein>
<evidence type="ECO:0000313" key="1">
    <source>
        <dbReference type="EMBL" id="TMP76254.1"/>
    </source>
</evidence>
<sequence>TSADASVSSYLRGGTTSKTVVSASTSARYGISSSATARVVIRDAAGNVWGNASSTNAEVQVCNGPVSITLANPIQTTVNENVTVRAVCS</sequence>
<dbReference type="EMBL" id="PNCM01000320">
    <property type="protein sequence ID" value="TMP76254.1"/>
    <property type="molecule type" value="Genomic_DNA"/>
</dbReference>
<feature type="non-terminal residue" evidence="1">
    <location>
        <position position="89"/>
    </location>
</feature>
<name>A0A5S3YLA2_9GAMM</name>
<reference evidence="2" key="2">
    <citation type="submission" date="2019-06" db="EMBL/GenBank/DDBJ databases">
        <title>Co-occurence of chitin degradation, pigmentation and bioactivity in marine Pseudoalteromonas.</title>
        <authorList>
            <person name="Sonnenschein E.C."/>
            <person name="Bech P.K."/>
        </authorList>
    </citation>
    <scope>NUCLEOTIDE SEQUENCE [LARGE SCALE GENOMIC DNA]</scope>
    <source>
        <strain evidence="2">S1189</strain>
    </source>
</reference>
<feature type="non-terminal residue" evidence="1">
    <location>
        <position position="1"/>
    </location>
</feature>
<evidence type="ECO:0000313" key="2">
    <source>
        <dbReference type="Proteomes" id="UP000307362"/>
    </source>
</evidence>
<reference evidence="1 2" key="1">
    <citation type="submission" date="2017-12" db="EMBL/GenBank/DDBJ databases">
        <authorList>
            <person name="Paulsen S."/>
            <person name="Gram L.K."/>
        </authorList>
    </citation>
    <scope>NUCLEOTIDE SEQUENCE [LARGE SCALE GENOMIC DNA]</scope>
    <source>
        <strain evidence="1 2">S1189</strain>
    </source>
</reference>